<sequence length="286" mass="32262">MKTSLDHLPARKQEELRAITEILRAGAPLDMLILFGSHARGDWVEDPEHGYFSDYDLLAIVESPKLAEDTALWSELGTKAREVSGEAPITLIAHDIKYVNREIRAGNYFFGDIRNEGVLLYDSRRHALTKPKEATPKERAERAERNFSYWFESATGFLKGFEFFCGNGLNAHAAFLLHQAAERLYVAVSLVYTGYKRKSHNLEELDDEVAPLHPDLRGALPRTTPEDKHLFELLRRAYIDARYDKSYRVTAEELATLGERVRALAAVVERVCQEKLAGLRASAGGS</sequence>
<dbReference type="Gene3D" id="3.30.460.10">
    <property type="entry name" value="Beta Polymerase, domain 2"/>
    <property type="match status" value="1"/>
</dbReference>
<dbReference type="AlphaFoldDB" id="A0A9X4ATN3"/>
<reference evidence="2 3" key="1">
    <citation type="submission" date="2021-04" db="EMBL/GenBank/DDBJ databases">
        <title>Genome analysis of Polyangium sp.</title>
        <authorList>
            <person name="Li Y."/>
            <person name="Wang J."/>
        </authorList>
    </citation>
    <scope>NUCLEOTIDE SEQUENCE [LARGE SCALE GENOMIC DNA]</scope>
    <source>
        <strain evidence="2 3">SDU14</strain>
    </source>
</reference>
<evidence type="ECO:0000313" key="3">
    <source>
        <dbReference type="Proteomes" id="UP001151081"/>
    </source>
</evidence>
<gene>
    <name evidence="2" type="ORF">KEG57_28160</name>
</gene>
<proteinExistence type="predicted"/>
<dbReference type="SUPFAM" id="SSF81301">
    <property type="entry name" value="Nucleotidyltransferase"/>
    <property type="match status" value="1"/>
</dbReference>
<dbReference type="SMART" id="SM00748">
    <property type="entry name" value="HEPN"/>
    <property type="match status" value="1"/>
</dbReference>
<dbReference type="InterPro" id="IPR007842">
    <property type="entry name" value="HEPN_dom"/>
</dbReference>
<organism evidence="2 3">
    <name type="scientific">Polyangium jinanense</name>
    <dbReference type="NCBI Taxonomy" id="2829994"/>
    <lineage>
        <taxon>Bacteria</taxon>
        <taxon>Pseudomonadati</taxon>
        <taxon>Myxococcota</taxon>
        <taxon>Polyangia</taxon>
        <taxon>Polyangiales</taxon>
        <taxon>Polyangiaceae</taxon>
        <taxon>Polyangium</taxon>
    </lineage>
</organism>
<dbReference type="PANTHER" id="PTHR33933">
    <property type="entry name" value="NUCLEOTIDYLTRANSFERASE"/>
    <property type="match status" value="1"/>
</dbReference>
<accession>A0A9X4ATN3</accession>
<dbReference type="CDD" id="cd05403">
    <property type="entry name" value="NT_KNTase_like"/>
    <property type="match status" value="1"/>
</dbReference>
<feature type="domain" description="HEPN" evidence="1">
    <location>
        <begin position="151"/>
        <end position="271"/>
    </location>
</feature>
<dbReference type="InterPro" id="IPR052548">
    <property type="entry name" value="Type_VII_TA_antitoxin"/>
</dbReference>
<evidence type="ECO:0000259" key="1">
    <source>
        <dbReference type="PROSITE" id="PS50910"/>
    </source>
</evidence>
<dbReference type="Proteomes" id="UP001151081">
    <property type="component" value="Unassembled WGS sequence"/>
</dbReference>
<dbReference type="Gene3D" id="1.20.120.330">
    <property type="entry name" value="Nucleotidyltransferases domain 2"/>
    <property type="match status" value="1"/>
</dbReference>
<dbReference type="EMBL" id="JAGTJJ010000020">
    <property type="protein sequence ID" value="MDC3984413.1"/>
    <property type="molecule type" value="Genomic_DNA"/>
</dbReference>
<dbReference type="SUPFAM" id="SSF81593">
    <property type="entry name" value="Nucleotidyltransferase substrate binding subunit/domain"/>
    <property type="match status" value="1"/>
</dbReference>
<dbReference type="InterPro" id="IPR043519">
    <property type="entry name" value="NT_sf"/>
</dbReference>
<dbReference type="RefSeq" id="WP_272425727.1">
    <property type="nucleotide sequence ID" value="NZ_JAGTJJ010000020.1"/>
</dbReference>
<dbReference type="PROSITE" id="PS50910">
    <property type="entry name" value="HEPN"/>
    <property type="match status" value="1"/>
</dbReference>
<dbReference type="Pfam" id="PF05168">
    <property type="entry name" value="HEPN"/>
    <property type="match status" value="1"/>
</dbReference>
<protein>
    <submittedName>
        <fullName evidence="2">HEPN domain-containing protein</fullName>
    </submittedName>
</protein>
<keyword evidence="3" id="KW-1185">Reference proteome</keyword>
<name>A0A9X4ATN3_9BACT</name>
<comment type="caution">
    <text evidence="2">The sequence shown here is derived from an EMBL/GenBank/DDBJ whole genome shotgun (WGS) entry which is preliminary data.</text>
</comment>
<dbReference type="PANTHER" id="PTHR33933:SF1">
    <property type="entry name" value="PROTEIN ADENYLYLTRANSFERASE MNTA-RELATED"/>
    <property type="match status" value="1"/>
</dbReference>
<evidence type="ECO:0000313" key="2">
    <source>
        <dbReference type="EMBL" id="MDC3984413.1"/>
    </source>
</evidence>